<evidence type="ECO:0000313" key="4">
    <source>
        <dbReference type="EMBL" id="RCK70934.1"/>
    </source>
</evidence>
<protein>
    <submittedName>
        <fullName evidence="4">EamA/RhaT family transporter</fullName>
    </submittedName>
</protein>
<reference evidence="4 5" key="1">
    <citation type="submission" date="2018-07" db="EMBL/GenBank/DDBJ databases">
        <title>Desertimonas flava gen. nov. sp. nov.</title>
        <authorList>
            <person name="Liu S."/>
        </authorList>
    </citation>
    <scope>NUCLEOTIDE SEQUENCE [LARGE SCALE GENOMIC DNA]</scope>
    <source>
        <strain evidence="4 5">16Sb5-5</strain>
    </source>
</reference>
<keyword evidence="2" id="KW-0472">Membrane</keyword>
<feature type="transmembrane region" description="Helical" evidence="2">
    <location>
        <begin position="60"/>
        <end position="78"/>
    </location>
</feature>
<feature type="transmembrane region" description="Helical" evidence="2">
    <location>
        <begin position="115"/>
        <end position="134"/>
    </location>
</feature>
<accession>A0A367YYL1</accession>
<dbReference type="Proteomes" id="UP000252770">
    <property type="component" value="Unassembled WGS sequence"/>
</dbReference>
<comment type="caution">
    <text evidence="4">The sequence shown here is derived from an EMBL/GenBank/DDBJ whole genome shotgun (WGS) entry which is preliminary data.</text>
</comment>
<evidence type="ECO:0000313" key="5">
    <source>
        <dbReference type="Proteomes" id="UP000252770"/>
    </source>
</evidence>
<dbReference type="InterPro" id="IPR000620">
    <property type="entry name" value="EamA_dom"/>
</dbReference>
<dbReference type="EMBL" id="QOUI01000001">
    <property type="protein sequence ID" value="RCK70934.1"/>
    <property type="molecule type" value="Genomic_DNA"/>
</dbReference>
<feature type="transmembrane region" description="Helical" evidence="2">
    <location>
        <begin position="35"/>
        <end position="53"/>
    </location>
</feature>
<evidence type="ECO:0000256" key="1">
    <source>
        <dbReference type="ARBA" id="ARBA00007362"/>
    </source>
</evidence>
<evidence type="ECO:0000259" key="3">
    <source>
        <dbReference type="Pfam" id="PF00892"/>
    </source>
</evidence>
<feature type="transmembrane region" description="Helical" evidence="2">
    <location>
        <begin position="84"/>
        <end position="103"/>
    </location>
</feature>
<dbReference type="InterPro" id="IPR037185">
    <property type="entry name" value="EmrE-like"/>
</dbReference>
<gene>
    <name evidence="4" type="ORF">DT076_00105</name>
</gene>
<dbReference type="AlphaFoldDB" id="A0A367YYL1"/>
<name>A0A367YYL1_9ACTN</name>
<dbReference type="GO" id="GO:0016020">
    <property type="term" value="C:membrane"/>
    <property type="evidence" value="ECO:0007669"/>
    <property type="project" value="InterPro"/>
</dbReference>
<keyword evidence="5" id="KW-1185">Reference proteome</keyword>
<sequence>MLSVMLLTRAASVLLVGVLVLGLRPAPVGADWPFAVVGAVVNLTGLALLYRALAIGPMSVVAPIAATSAVVPVVWGSLSGERPGGPTLLALAVTVAGCVLTARAPGGPGMRVSRAGVASAIGAALGMGAALTLLDRASEGSALGAVALERSSQLVLLLLLAAVLWRRVGPGLARPGAVPLVGLLDTTAILLYATATTGGLLPVVAVLASLYPVGTVLLARLVLHERMSRWQGVGAVVTLVAVGAVVATAS</sequence>
<feature type="transmembrane region" description="Helical" evidence="2">
    <location>
        <begin position="230"/>
        <end position="249"/>
    </location>
</feature>
<comment type="similarity">
    <text evidence="1">Belongs to the EamA transporter family.</text>
</comment>
<feature type="domain" description="EamA" evidence="3">
    <location>
        <begin position="116"/>
        <end position="244"/>
    </location>
</feature>
<proteinExistence type="inferred from homology"/>
<evidence type="ECO:0000256" key="2">
    <source>
        <dbReference type="SAM" id="Phobius"/>
    </source>
</evidence>
<dbReference type="Pfam" id="PF00892">
    <property type="entry name" value="EamA"/>
    <property type="match status" value="1"/>
</dbReference>
<organism evidence="4 5">
    <name type="scientific">Desertihabitans brevis</name>
    <dbReference type="NCBI Taxonomy" id="2268447"/>
    <lineage>
        <taxon>Bacteria</taxon>
        <taxon>Bacillati</taxon>
        <taxon>Actinomycetota</taxon>
        <taxon>Actinomycetes</taxon>
        <taxon>Propionibacteriales</taxon>
        <taxon>Propionibacteriaceae</taxon>
        <taxon>Desertihabitans</taxon>
    </lineage>
</organism>
<keyword evidence="2" id="KW-0812">Transmembrane</keyword>
<dbReference type="SUPFAM" id="SSF103481">
    <property type="entry name" value="Multidrug resistance efflux transporter EmrE"/>
    <property type="match status" value="2"/>
</dbReference>
<keyword evidence="2" id="KW-1133">Transmembrane helix</keyword>